<proteinExistence type="predicted"/>
<name>A0ABY8BAZ4_9BURK</name>
<dbReference type="EMBL" id="CP119083">
    <property type="protein sequence ID" value="WEF32166.1"/>
    <property type="molecule type" value="Genomic_DNA"/>
</dbReference>
<gene>
    <name evidence="1" type="ORF">PX653_22515</name>
</gene>
<accession>A0ABY8BAZ4</accession>
<reference evidence="1 2" key="1">
    <citation type="submission" date="2023-02" db="EMBL/GenBank/DDBJ databases">
        <title>Gemone sequence of Telluria chitinolytica ACM 3522T.</title>
        <authorList>
            <person name="Frediansyah A."/>
            <person name="Miess H."/>
            <person name="Gross H."/>
        </authorList>
    </citation>
    <scope>NUCLEOTIDE SEQUENCE [LARGE SCALE GENOMIC DNA]</scope>
    <source>
        <strain evidence="1 2">ACM 3522</strain>
    </source>
</reference>
<dbReference type="Proteomes" id="UP001216510">
    <property type="component" value="Chromosome"/>
</dbReference>
<evidence type="ECO:0000313" key="1">
    <source>
        <dbReference type="EMBL" id="WEF32166.1"/>
    </source>
</evidence>
<keyword evidence="2" id="KW-1185">Reference proteome</keyword>
<evidence type="ECO:0000313" key="2">
    <source>
        <dbReference type="Proteomes" id="UP001216510"/>
    </source>
</evidence>
<evidence type="ECO:0008006" key="3">
    <source>
        <dbReference type="Google" id="ProtNLM"/>
    </source>
</evidence>
<protein>
    <recommendedName>
        <fullName evidence="3">PEP-CTERM sorting domain-containing protein</fullName>
    </recommendedName>
</protein>
<sequence length="106" mass="12170">MEHSWPMRSSTARFPAMTGTLAFDATESYFDVIRHFNHFIANDRVVSAHYDPSGNEYRRTLYWTVDTTFRIVPPPVPEPPMAALAIAGLLVLARRHRCSPLRRSPR</sequence>
<dbReference type="RefSeq" id="WP_277414924.1">
    <property type="nucleotide sequence ID" value="NZ_CP119083.1"/>
</dbReference>
<organism evidence="1 2">
    <name type="scientific">Pseudoduganella chitinolytica</name>
    <dbReference type="NCBI Taxonomy" id="34070"/>
    <lineage>
        <taxon>Bacteria</taxon>
        <taxon>Pseudomonadati</taxon>
        <taxon>Pseudomonadota</taxon>
        <taxon>Betaproteobacteria</taxon>
        <taxon>Burkholderiales</taxon>
        <taxon>Oxalobacteraceae</taxon>
        <taxon>Telluria group</taxon>
        <taxon>Pseudoduganella</taxon>
    </lineage>
</organism>